<dbReference type="CDD" id="cd01647">
    <property type="entry name" value="RT_LTR"/>
    <property type="match status" value="1"/>
</dbReference>
<dbReference type="SUPFAM" id="SSF56672">
    <property type="entry name" value="DNA/RNA polymerases"/>
    <property type="match status" value="1"/>
</dbReference>
<evidence type="ECO:0000313" key="5">
    <source>
        <dbReference type="Proteomes" id="UP000321947"/>
    </source>
</evidence>
<name>A0A5A7SKQ9_CUCMM</name>
<comment type="caution">
    <text evidence="2">The sequence shown here is derived from an EMBL/GenBank/DDBJ whole genome shotgun (WGS) entry which is preliminary data.</text>
</comment>
<sequence length="273" mass="31616">MSVMVTDLDTSEDRMKEFEKKVNMLIKEVEERDYKIASLKNHIESGDADESSHTHIFKNGDKGKEVNLGMIKEPHPTFISAQLSDDDENDNQTKASANQASPMTISTRLISQIKEEVNKLIEVEFIREVKYPTWIDNIILLRKKNGQLCIFIDFRNLSNAYLKDDFPLHIMEIMVDATVWHETLSFMDGPSGYNQIRMALDDEEKTTFRTPKVKSKKKYDHRKDLKLVLDCLKKYQLRMNSLKCAFDVTSGKFLEFIVRHVGIEVHHSTIDAI</sequence>
<evidence type="ECO:0000313" key="2">
    <source>
        <dbReference type="EMBL" id="KAA0025829.1"/>
    </source>
</evidence>
<evidence type="ECO:0000313" key="4">
    <source>
        <dbReference type="Proteomes" id="UP000321393"/>
    </source>
</evidence>
<dbReference type="Proteomes" id="UP000321947">
    <property type="component" value="Unassembled WGS sequence"/>
</dbReference>
<dbReference type="Gene3D" id="3.30.70.270">
    <property type="match status" value="1"/>
</dbReference>
<dbReference type="OrthoDB" id="8029257at2759"/>
<dbReference type="EMBL" id="SSTE01023063">
    <property type="protein sequence ID" value="KAA0025829.1"/>
    <property type="molecule type" value="Genomic_DNA"/>
</dbReference>
<dbReference type="EMBL" id="SSTD01011480">
    <property type="protein sequence ID" value="TYK09627.1"/>
    <property type="molecule type" value="Genomic_DNA"/>
</dbReference>
<evidence type="ECO:0000313" key="3">
    <source>
        <dbReference type="EMBL" id="TYK09627.1"/>
    </source>
</evidence>
<reference evidence="4 5" key="1">
    <citation type="submission" date="2019-08" db="EMBL/GenBank/DDBJ databases">
        <title>Draft genome sequences of two oriental melons (Cucumis melo L. var makuwa).</title>
        <authorList>
            <person name="Kwon S.-Y."/>
        </authorList>
    </citation>
    <scope>NUCLEOTIDE SEQUENCE [LARGE SCALE GENOMIC DNA]</scope>
    <source>
        <strain evidence="5">cv. Chang Bougi</strain>
        <strain evidence="4">cv. SW 3</strain>
        <tissue evidence="2">Leaf</tissue>
    </source>
</reference>
<dbReference type="PANTHER" id="PTHR24559">
    <property type="entry name" value="TRANSPOSON TY3-I GAG-POL POLYPROTEIN"/>
    <property type="match status" value="1"/>
</dbReference>
<organism evidence="2 4">
    <name type="scientific">Cucumis melo var. makuwa</name>
    <name type="common">Oriental melon</name>
    <dbReference type="NCBI Taxonomy" id="1194695"/>
    <lineage>
        <taxon>Eukaryota</taxon>
        <taxon>Viridiplantae</taxon>
        <taxon>Streptophyta</taxon>
        <taxon>Embryophyta</taxon>
        <taxon>Tracheophyta</taxon>
        <taxon>Spermatophyta</taxon>
        <taxon>Magnoliopsida</taxon>
        <taxon>eudicotyledons</taxon>
        <taxon>Gunneridae</taxon>
        <taxon>Pentapetalae</taxon>
        <taxon>rosids</taxon>
        <taxon>fabids</taxon>
        <taxon>Cucurbitales</taxon>
        <taxon>Cucurbitaceae</taxon>
        <taxon>Benincaseae</taxon>
        <taxon>Cucumis</taxon>
    </lineage>
</organism>
<evidence type="ECO:0008006" key="6">
    <source>
        <dbReference type="Google" id="ProtNLM"/>
    </source>
</evidence>
<proteinExistence type="predicted"/>
<dbReference type="STRING" id="1194695.A0A5A7SKQ9"/>
<dbReference type="InterPro" id="IPR053134">
    <property type="entry name" value="RNA-dir_DNA_polymerase"/>
</dbReference>
<accession>A0A5A7SKQ9</accession>
<dbReference type="InterPro" id="IPR043502">
    <property type="entry name" value="DNA/RNA_pol_sf"/>
</dbReference>
<evidence type="ECO:0000256" key="1">
    <source>
        <dbReference type="SAM" id="MobiDB-lite"/>
    </source>
</evidence>
<dbReference type="Proteomes" id="UP000321393">
    <property type="component" value="Unassembled WGS sequence"/>
</dbReference>
<dbReference type="PANTHER" id="PTHR24559:SF439">
    <property type="entry name" value="RETROTRANSPOSON, UNCLASSIFIED-LIKE PROTEIN"/>
    <property type="match status" value="1"/>
</dbReference>
<dbReference type="AlphaFoldDB" id="A0A5A7SKQ9"/>
<protein>
    <recommendedName>
        <fullName evidence="6">RNA-directed DNA polymerase-like protein</fullName>
    </recommendedName>
</protein>
<dbReference type="InterPro" id="IPR043128">
    <property type="entry name" value="Rev_trsase/Diguanyl_cyclase"/>
</dbReference>
<gene>
    <name evidence="3" type="ORF">E5676_scaffold447G00220</name>
    <name evidence="2" type="ORF">E6C27_scaffold34G00900</name>
</gene>
<feature type="region of interest" description="Disordered" evidence="1">
    <location>
        <begin position="81"/>
        <end position="100"/>
    </location>
</feature>